<keyword evidence="1" id="KW-0732">Signal</keyword>
<gene>
    <name evidence="2" type="ORF">TrLO_g54</name>
</gene>
<protein>
    <recommendedName>
        <fullName evidence="4">Coproporphyrinogen oxidase</fullName>
    </recommendedName>
</protein>
<accession>A0A9W7F6D6</accession>
<dbReference type="SUPFAM" id="SSF102886">
    <property type="entry name" value="Coproporphyrinogen III oxidase"/>
    <property type="match status" value="1"/>
</dbReference>
<dbReference type="GO" id="GO:0004109">
    <property type="term" value="F:coproporphyrinogen oxidase activity"/>
    <property type="evidence" value="ECO:0007669"/>
    <property type="project" value="InterPro"/>
</dbReference>
<dbReference type="InterPro" id="IPR036406">
    <property type="entry name" value="Coprogen_oxidase_aer_sf"/>
</dbReference>
<sequence>MVRSSLITLILLLNPLVTSFRPHIPPPNPPTKLRSSASATAFSVDDAFHNFVTMIERVQQDIIASIEERETAKFSDDPWSTNLSQGRTRVIEGGSIIEKGAVSVSVVERSTLSPARAETISARGIEVKEGAEYCAAALSLVLHTRSPLIPTFRSDIRVFCLKEAAWVGGGADLTPYYLFDEDVKEFHGKYKDLCERHGQNYEEYKKVCDDYFYIPARKEHRGVGGIFFDDLPLTPVSFSFVEQLAELWMPSWLDTICDKRMNDEYTEAQRDWQLIRRGRYLEFNLLYDRGVRFGLATENPRVEGILVSAPPLIKWTYNHKVETGSEEERLQKILESPLAWA</sequence>
<dbReference type="InterPro" id="IPR001260">
    <property type="entry name" value="Coprogen_oxidase_aer"/>
</dbReference>
<dbReference type="PIRSF" id="PIRSF000166">
    <property type="entry name" value="Coproporphyri_ox"/>
    <property type="match status" value="1"/>
</dbReference>
<feature type="signal peptide" evidence="1">
    <location>
        <begin position="1"/>
        <end position="19"/>
    </location>
</feature>
<proteinExistence type="predicted"/>
<feature type="chain" id="PRO_5040997048" description="Coproporphyrinogen oxidase" evidence="1">
    <location>
        <begin position="20"/>
        <end position="341"/>
    </location>
</feature>
<reference evidence="3" key="1">
    <citation type="journal article" date="2023" name="Commun. Biol.">
        <title>Genome analysis of Parmales, the sister group of diatoms, reveals the evolutionary specialization of diatoms from phago-mixotrophs to photoautotrophs.</title>
        <authorList>
            <person name="Ban H."/>
            <person name="Sato S."/>
            <person name="Yoshikawa S."/>
            <person name="Yamada K."/>
            <person name="Nakamura Y."/>
            <person name="Ichinomiya M."/>
            <person name="Sato N."/>
            <person name="Blanc-Mathieu R."/>
            <person name="Endo H."/>
            <person name="Kuwata A."/>
            <person name="Ogata H."/>
        </authorList>
    </citation>
    <scope>NUCLEOTIDE SEQUENCE [LARGE SCALE GENOMIC DNA]</scope>
    <source>
        <strain evidence="3">NIES 3700</strain>
    </source>
</reference>
<comment type="caution">
    <text evidence="2">The sequence shown here is derived from an EMBL/GenBank/DDBJ whole genome shotgun (WGS) entry which is preliminary data.</text>
</comment>
<dbReference type="PANTHER" id="PTHR10755">
    <property type="entry name" value="COPROPORPHYRINOGEN III OXIDASE, MITOCHONDRIAL"/>
    <property type="match status" value="1"/>
</dbReference>
<dbReference type="Proteomes" id="UP001165122">
    <property type="component" value="Unassembled WGS sequence"/>
</dbReference>
<organism evidence="2 3">
    <name type="scientific">Triparma laevis f. longispina</name>
    <dbReference type="NCBI Taxonomy" id="1714387"/>
    <lineage>
        <taxon>Eukaryota</taxon>
        <taxon>Sar</taxon>
        <taxon>Stramenopiles</taxon>
        <taxon>Ochrophyta</taxon>
        <taxon>Bolidophyceae</taxon>
        <taxon>Parmales</taxon>
        <taxon>Triparmaceae</taxon>
        <taxon>Triparma</taxon>
    </lineage>
</organism>
<keyword evidence="3" id="KW-1185">Reference proteome</keyword>
<dbReference type="Pfam" id="PF01218">
    <property type="entry name" value="Coprogen_oxidas"/>
    <property type="match status" value="1"/>
</dbReference>
<dbReference type="Gene3D" id="3.40.1500.10">
    <property type="entry name" value="Coproporphyrinogen III oxidase, aerobic"/>
    <property type="match status" value="1"/>
</dbReference>
<dbReference type="EMBL" id="BRXW01000044">
    <property type="protein sequence ID" value="GMI02494.1"/>
    <property type="molecule type" value="Genomic_DNA"/>
</dbReference>
<dbReference type="GO" id="GO:0006782">
    <property type="term" value="P:protoporphyrinogen IX biosynthetic process"/>
    <property type="evidence" value="ECO:0007669"/>
    <property type="project" value="TreeGrafter"/>
</dbReference>
<dbReference type="OrthoDB" id="15318at2759"/>
<evidence type="ECO:0000256" key="1">
    <source>
        <dbReference type="SAM" id="SignalP"/>
    </source>
</evidence>
<dbReference type="PANTHER" id="PTHR10755:SF3">
    <property type="entry name" value="COPROPORPHYRINOGEN OXIDASE"/>
    <property type="match status" value="1"/>
</dbReference>
<name>A0A9W7F6D6_9STRA</name>
<dbReference type="AlphaFoldDB" id="A0A9W7F6D6"/>
<evidence type="ECO:0000313" key="3">
    <source>
        <dbReference type="Proteomes" id="UP001165122"/>
    </source>
</evidence>
<dbReference type="GO" id="GO:0005737">
    <property type="term" value="C:cytoplasm"/>
    <property type="evidence" value="ECO:0007669"/>
    <property type="project" value="TreeGrafter"/>
</dbReference>
<evidence type="ECO:0000313" key="2">
    <source>
        <dbReference type="EMBL" id="GMI02494.1"/>
    </source>
</evidence>
<dbReference type="PRINTS" id="PR00073">
    <property type="entry name" value="COPRGNOXDASE"/>
</dbReference>
<evidence type="ECO:0008006" key="4">
    <source>
        <dbReference type="Google" id="ProtNLM"/>
    </source>
</evidence>